<dbReference type="AlphaFoldDB" id="A0A9X3WM49"/>
<feature type="transmembrane region" description="Helical" evidence="7">
    <location>
        <begin position="7"/>
        <end position="33"/>
    </location>
</feature>
<feature type="transmembrane region" description="Helical" evidence="7">
    <location>
        <begin position="287"/>
        <end position="311"/>
    </location>
</feature>
<dbReference type="EMBL" id="JAMQJZ010000003">
    <property type="protein sequence ID" value="MDC3419761.1"/>
    <property type="molecule type" value="Genomic_DNA"/>
</dbReference>
<evidence type="ECO:0000313" key="9">
    <source>
        <dbReference type="Proteomes" id="UP001145072"/>
    </source>
</evidence>
<organism evidence="8 9">
    <name type="scientific">Aquibacillus koreensis</name>
    <dbReference type="NCBI Taxonomy" id="279446"/>
    <lineage>
        <taxon>Bacteria</taxon>
        <taxon>Bacillati</taxon>
        <taxon>Bacillota</taxon>
        <taxon>Bacilli</taxon>
        <taxon>Bacillales</taxon>
        <taxon>Bacillaceae</taxon>
        <taxon>Aquibacillus</taxon>
    </lineage>
</organism>
<dbReference type="CDD" id="cd13127">
    <property type="entry name" value="MATE_tuaB_like"/>
    <property type="match status" value="1"/>
</dbReference>
<comment type="caution">
    <text evidence="8">The sequence shown here is derived from an EMBL/GenBank/DDBJ whole genome shotgun (WGS) entry which is preliminary data.</text>
</comment>
<comment type="subcellular location">
    <subcellularLocation>
        <location evidence="1">Cell membrane</location>
        <topology evidence="1">Multi-pass membrane protein</topology>
    </subcellularLocation>
</comment>
<keyword evidence="3" id="KW-1003">Cell membrane</keyword>
<feature type="transmembrane region" description="Helical" evidence="7">
    <location>
        <begin position="317"/>
        <end position="337"/>
    </location>
</feature>
<dbReference type="PANTHER" id="PTHR30250:SF10">
    <property type="entry name" value="LIPOPOLYSACCHARIDE BIOSYNTHESIS PROTEIN WZXC"/>
    <property type="match status" value="1"/>
</dbReference>
<evidence type="ECO:0000313" key="8">
    <source>
        <dbReference type="EMBL" id="MDC3419761.1"/>
    </source>
</evidence>
<dbReference type="Proteomes" id="UP001145072">
    <property type="component" value="Unassembled WGS sequence"/>
</dbReference>
<feature type="transmembrane region" description="Helical" evidence="7">
    <location>
        <begin position="76"/>
        <end position="98"/>
    </location>
</feature>
<evidence type="ECO:0000256" key="1">
    <source>
        <dbReference type="ARBA" id="ARBA00004651"/>
    </source>
</evidence>
<reference evidence="8" key="1">
    <citation type="submission" date="2022-06" db="EMBL/GenBank/DDBJ databases">
        <title>Aquibacillus sp. a new bacterium isolated from soil saline samples.</title>
        <authorList>
            <person name="Galisteo C."/>
            <person name="De La Haba R."/>
            <person name="Sanchez-Porro C."/>
            <person name="Ventosa A."/>
        </authorList>
    </citation>
    <scope>NUCLEOTIDE SEQUENCE</scope>
    <source>
        <strain evidence="8">JCM 12387</strain>
    </source>
</reference>
<feature type="transmembrane region" description="Helical" evidence="7">
    <location>
        <begin position="373"/>
        <end position="394"/>
    </location>
</feature>
<name>A0A9X3WM49_9BACI</name>
<evidence type="ECO:0000256" key="3">
    <source>
        <dbReference type="ARBA" id="ARBA00022475"/>
    </source>
</evidence>
<feature type="transmembrane region" description="Helical" evidence="7">
    <location>
        <begin position="436"/>
        <end position="456"/>
    </location>
</feature>
<keyword evidence="6 7" id="KW-0472">Membrane</keyword>
<protein>
    <submittedName>
        <fullName evidence="8">Lipopolysaccharide biosynthesis protein</fullName>
    </submittedName>
</protein>
<dbReference type="PANTHER" id="PTHR30250">
    <property type="entry name" value="PST FAMILY PREDICTED COLANIC ACID TRANSPORTER"/>
    <property type="match status" value="1"/>
</dbReference>
<evidence type="ECO:0000256" key="6">
    <source>
        <dbReference type="ARBA" id="ARBA00023136"/>
    </source>
</evidence>
<gene>
    <name evidence="8" type="ORF">NC661_05195</name>
</gene>
<feature type="transmembrane region" description="Helical" evidence="7">
    <location>
        <begin position="143"/>
        <end position="166"/>
    </location>
</feature>
<evidence type="ECO:0000256" key="2">
    <source>
        <dbReference type="ARBA" id="ARBA00007430"/>
    </source>
</evidence>
<dbReference type="RefSeq" id="WP_259867484.1">
    <property type="nucleotide sequence ID" value="NZ_JAMQJZ010000003.1"/>
</dbReference>
<feature type="transmembrane region" description="Helical" evidence="7">
    <location>
        <begin position="406"/>
        <end position="424"/>
    </location>
</feature>
<keyword evidence="9" id="KW-1185">Reference proteome</keyword>
<feature type="transmembrane region" description="Helical" evidence="7">
    <location>
        <begin position="110"/>
        <end position="131"/>
    </location>
</feature>
<dbReference type="Pfam" id="PF13440">
    <property type="entry name" value="Polysacc_synt_3"/>
    <property type="match status" value="1"/>
</dbReference>
<feature type="transmembrane region" description="Helical" evidence="7">
    <location>
        <begin position="349"/>
        <end position="367"/>
    </location>
</feature>
<sequence>MSFFKNSLWSFASTAGIQFIGVITNIVLARLLYPEIFGVLGMAMVFAGAVVIAQEAGISSYIIYKSPLTKILISTSFWLNVSFAVVLFAILFASAGVIGSFYQETQVITVIRYIAIGSLLGGFFITARALYMREKNFKKIAVIDLSCEIVASVSAVILALTGYHLLAISARYVIRPTLQSVVYLVLRGKDVIGKFDWNAMKEIVPYSGNVLGSQSIAYINNNIDYLFVGRVFGSYTLGLYTLAWQWGSLVRFYIAGAIGKVAFAELSSLNNDLTVLKEKYLDITQRLAFIALPICFGISAVADPFILLFYGSEWVKSGLLLKILVLSGGISAIGSVGGQIFRAIGRPKIELLVSTITLVFAVVLFYIATRFSIIYVAFAEVIKIVILEITKFICIRKNIQVKWIELALVLYKSLLASLVMYGVVKMAQLLVDHVYITFGVSILIGLITYGLVSYAINKQMFLWAFSKVRKRK</sequence>
<keyword evidence="5 7" id="KW-1133">Transmembrane helix</keyword>
<feature type="transmembrane region" description="Helical" evidence="7">
    <location>
        <begin position="39"/>
        <end position="64"/>
    </location>
</feature>
<evidence type="ECO:0000256" key="5">
    <source>
        <dbReference type="ARBA" id="ARBA00022989"/>
    </source>
</evidence>
<comment type="similarity">
    <text evidence="2">Belongs to the polysaccharide synthase family.</text>
</comment>
<keyword evidence="4 7" id="KW-0812">Transmembrane</keyword>
<accession>A0A9X3WM49</accession>
<evidence type="ECO:0000256" key="4">
    <source>
        <dbReference type="ARBA" id="ARBA00022692"/>
    </source>
</evidence>
<proteinExistence type="inferred from homology"/>
<dbReference type="GO" id="GO:0005886">
    <property type="term" value="C:plasma membrane"/>
    <property type="evidence" value="ECO:0007669"/>
    <property type="project" value="UniProtKB-SubCell"/>
</dbReference>
<evidence type="ECO:0000256" key="7">
    <source>
        <dbReference type="SAM" id="Phobius"/>
    </source>
</evidence>
<dbReference type="InterPro" id="IPR050833">
    <property type="entry name" value="Poly_Biosynth_Transport"/>
</dbReference>